<evidence type="ECO:0000256" key="1">
    <source>
        <dbReference type="SAM" id="Coils"/>
    </source>
</evidence>
<protein>
    <submittedName>
        <fullName evidence="3">Uncharacterized protein</fullName>
    </submittedName>
</protein>
<dbReference type="HOGENOM" id="CLU_001101_0_0_1"/>
<feature type="region of interest" description="Disordered" evidence="2">
    <location>
        <begin position="1292"/>
        <end position="1313"/>
    </location>
</feature>
<dbReference type="Proteomes" id="UP000027195">
    <property type="component" value="Unassembled WGS sequence"/>
</dbReference>
<sequence>MYYTNAYPRWDTVPEVELGRDSRTPPVGPITSKLNGGAGASEGPSKLDYGAIPSGGHDTTPSRGGVYGTIFAPDPHPFVPPPSNYPSTEPGPLPGGTFKRPPPNGFVLTDKIALFGLDDLLVDLYSHSNPPLPVGFPQGKVPIYQVAMLEKDTRVSSILPQSTGTKFEAVDLRDVTFTYQSAQFDRTKDVGLNLDAETTIDEAYGQLYGALSKFLKVPDLRLQVHCGFGGGQDWHHPLSISNFSLQGVFRDIQAEPVAGVKFTSIGARLVCSHATHAREDSTTPEDFGYSVFGSMHLTIPGSTLPLDLVYDIYEAKGATVLSAHLETSWKDAFGISAWTLQHVAFKAGLSFEESPSALTFDVSATMEARETSICFAGPYSTQGDFSLSASLPEPGFSGINNLYWHFFEGALLPPVLDIHIGPTTLTVSKDNGFAAVIHDLRIGGHTACDGPVDFSSNGASLRAPIKGDVLTLGEGLSDPIHISNAYVQVTFVREDQGTTTDVVFGGTLEWQGFNFDVGVHVYPAPDREKELAYTVYGKFKTAGGADLPLVALVPLLKGSVVQDVILHDAAIIIASRDNAELGVLSHSGYPIKKGIQVCGVLSELAPLSAMARDSHPTGLILSAGWTSSTGFALDIHPPSPITLNLGRGVTTDAIELGIVLGEQPYLQVRTGANIPVGKRAQPLHFTLDLTLGATAATATGRLTAGGGWINPFGICGKLTVGPDLAMSISLPYGSEPSDFGFVGGLAIGKVNASFAFQVDEVPSRQYLYAKVEGFDLHDLVEVVNAMGGQKLIKPPNDITFEQAEVYISPAGVKKGKLAYKPGFSFSSKMKILDIEIDTVANVGGGGTHCSGPVENLKIGRYIEIGGADAKFNLELNCVKQEGYINGTINIFGVSAKVLATLELHPKPSFELEFDLAFQDAFDFTVKGTPVIPYSESSCDITSGDFRLASEFGPKIRAHIAEKLNAMSAEKASQEADAARAAIEREHEARIGEEQKKLDEAHAAWQKKSDDTRAQHQLAIDTHKAELERLQANLDNEIAQSKSETAAAEARLSAAKAQEELDIREKENDLQVVRQRADKDIQSARERLDAATQAMNDRFGNAQQEIDAASSKVDSLNALKHSLEARIQACRDADWDDFSAKASLVGLGAELTAIEGAASMMEGILSAARGALESADFFACQNAIATASRAHDATRATYDRAISAAVSALETTITTRKELVQRETAALEGVRAAGEDSVKAASSALENYKHASKDSLLPTHDAVEALPRCTEWLAYRSSLDTLTAVKAAGPGALPAHHGRTDIDEQGQHTPLKRKDRAAPSCFSSVVIADVGLTLELTEGVRGLVFTADVKGEVDGDLFHFPPLEFDVQDSDKFIVSIFDQ</sequence>
<feature type="region of interest" description="Disordered" evidence="2">
    <location>
        <begin position="17"/>
        <end position="46"/>
    </location>
</feature>
<dbReference type="STRING" id="930990.A0A067MGP2"/>
<organism evidence="3 4">
    <name type="scientific">Botryobasidium botryosum (strain FD-172 SS1)</name>
    <dbReference type="NCBI Taxonomy" id="930990"/>
    <lineage>
        <taxon>Eukaryota</taxon>
        <taxon>Fungi</taxon>
        <taxon>Dikarya</taxon>
        <taxon>Basidiomycota</taxon>
        <taxon>Agaricomycotina</taxon>
        <taxon>Agaricomycetes</taxon>
        <taxon>Cantharellales</taxon>
        <taxon>Botryobasidiaceae</taxon>
        <taxon>Botryobasidium</taxon>
    </lineage>
</organism>
<evidence type="ECO:0000313" key="4">
    <source>
        <dbReference type="Proteomes" id="UP000027195"/>
    </source>
</evidence>
<dbReference type="InParanoid" id="A0A067MGP2"/>
<evidence type="ECO:0000313" key="3">
    <source>
        <dbReference type="EMBL" id="KDQ14968.1"/>
    </source>
</evidence>
<dbReference type="EMBL" id="KL198035">
    <property type="protein sequence ID" value="KDQ14968.1"/>
    <property type="molecule type" value="Genomic_DNA"/>
</dbReference>
<name>A0A067MGP2_BOTB1</name>
<accession>A0A067MGP2</accession>
<evidence type="ECO:0000256" key="2">
    <source>
        <dbReference type="SAM" id="MobiDB-lite"/>
    </source>
</evidence>
<gene>
    <name evidence="3" type="ORF">BOTBODRAFT_174474</name>
</gene>
<dbReference type="OrthoDB" id="3219467at2759"/>
<keyword evidence="1" id="KW-0175">Coiled coil</keyword>
<keyword evidence="4" id="KW-1185">Reference proteome</keyword>
<reference evidence="4" key="1">
    <citation type="journal article" date="2014" name="Proc. Natl. Acad. Sci. U.S.A.">
        <title>Extensive sampling of basidiomycete genomes demonstrates inadequacy of the white-rot/brown-rot paradigm for wood decay fungi.</title>
        <authorList>
            <person name="Riley R."/>
            <person name="Salamov A.A."/>
            <person name="Brown D.W."/>
            <person name="Nagy L.G."/>
            <person name="Floudas D."/>
            <person name="Held B.W."/>
            <person name="Levasseur A."/>
            <person name="Lombard V."/>
            <person name="Morin E."/>
            <person name="Otillar R."/>
            <person name="Lindquist E.A."/>
            <person name="Sun H."/>
            <person name="LaButti K.M."/>
            <person name="Schmutz J."/>
            <person name="Jabbour D."/>
            <person name="Luo H."/>
            <person name="Baker S.E."/>
            <person name="Pisabarro A.G."/>
            <person name="Walton J.D."/>
            <person name="Blanchette R.A."/>
            <person name="Henrissat B."/>
            <person name="Martin F."/>
            <person name="Cullen D."/>
            <person name="Hibbett D.S."/>
            <person name="Grigoriev I.V."/>
        </authorList>
    </citation>
    <scope>NUCLEOTIDE SEQUENCE [LARGE SCALE GENOMIC DNA]</scope>
    <source>
        <strain evidence="4">FD-172 SS1</strain>
    </source>
</reference>
<proteinExistence type="predicted"/>
<feature type="coiled-coil region" evidence="1">
    <location>
        <begin position="1012"/>
        <end position="1125"/>
    </location>
</feature>